<evidence type="ECO:0000256" key="1">
    <source>
        <dbReference type="SAM" id="Phobius"/>
    </source>
</evidence>
<name>A0ABZ2BSU8_9RHOB</name>
<evidence type="ECO:0000313" key="3">
    <source>
        <dbReference type="EMBL" id="WVX48488.1"/>
    </source>
</evidence>
<feature type="transmembrane region" description="Helical" evidence="1">
    <location>
        <begin position="2367"/>
        <end position="2389"/>
    </location>
</feature>
<reference evidence="4" key="2">
    <citation type="submission" date="2024-01" db="EMBL/GenBank/DDBJ databases">
        <title>Roseobacter fucihabitans sp. nov., isolated from the brown alga Fucus spiralis.</title>
        <authorList>
            <person name="Hahnke S."/>
            <person name="Berger M."/>
            <person name="Schlingloff A."/>
            <person name="Athale I."/>
            <person name="Neumann-Schaal M."/>
            <person name="Adenaya A."/>
            <person name="Poehlein A."/>
            <person name="Daniel R."/>
            <person name="Pertersen J."/>
            <person name="Brinkhoff T."/>
        </authorList>
    </citation>
    <scope>NUCLEOTIDE SEQUENCE [LARGE SCALE GENOMIC DNA]</scope>
    <source>
        <strain evidence="4">B14</strain>
    </source>
</reference>
<sequence length="3280" mass="342359">MNAFSADEFGDTADLLRALGLVDAAGEFNSDWLGNPEAYLKTMLADDAQRQALFDFVATLRGGDTERDPEGRLWIELFAEDLGGGSRISFFVIADDTPASEVHLFLGVRFGTGAPLVESQSSLMFPLFRAGKTGPAPDTPELIGNRGGVIALTSDVTVSDTPAPPGEAGLQGVGLRLLIPTLATDGAPQIGLTLRGMQLPGQSSGRDVILSLSDPDSLRESGLELIIALLQARVGTAAGAQIAGFAKLIGLGDDPAIPPLPVAEFFERGVEALGDWLAQVLGDAPRRSAWLQALADVFGGAALVQGDEVLITLGASVLRLGLRAEAGASGKPVLTVSCAFGLRDGPAEVALRADLVRLDLGLGTALAVPMLRGEARFDLSGVVMPDVSVETLVIGFGLNADRRPILVVELLNAVLFNTAHPRLDLTNPDALAATASAAITDALAEVLGNLGPGGDLIATVLGWQAPPGATPTYPRIDLLAFLGDPLGRLRTHWEAVLNGPAADVTAGLAALRHLLTGDGSPTAITGTGTAGEPWVLPLVAGLHVALWRDARARLVIGLAFLRQVDSLGQRCTVLETRLRVGIVALDLQSGAAGFLPEITLRGLGRARGGGRLRTDQGDFRLEVDHLGLRALWTPEDGLGVTIEAPKPTVYINGVPVPLDIPDFSGGLAQSIASFTNEQWDAIERLVSLLVHKIGQDWLNDLIEAVGWRRKTPILGAPQRHRLRLADLIADPAEALRGWLARILADADARIEQQIQPLARFLSGRPAARISVTGRGTLRDPWRIALSDAPQMPAIAVWRQPDAPLPVPNAFASLPLRRWRPGRAGLPPGKLARAILTEFPDITGPFGAGLAQEAVSTGLAGLARLWQGSDGRLRPPAVPIPGATVHLIQNQTARAIFTNLDPAQILGVQVATRITVRVQRASAAVDATLNPARVLDLREAGRDPLAFTPLPAQSGEWHVLLAPRDAARLPSGDADGVAGQIARLRHALSLIAAQPDVCVIADAAASHACWLTLDAMGSGIDRLITVGMPVVAQQVPVTLPAVQGEMLRRLAEFLPDLDPAVPDDDDLARARDLIGTYLSVDATLLEDLALPFGWSMETRADLSRHLVHGAFDTDAIARAMSAAVAAGLSLNAQTRNAQRKLQDMTSASLGVWLPLASAPGTTGIRLRGHGLAEIIGIDLEPSAALPETKPRPARVISAALEIAHSGGWLIGGPERAPRPLDLELRSLEIELSLTLGTAGAPKLNRARLVMHGVRIRGRSFPRLVLSPDLAVADLGIDGQAAPSMPEIQDMLGQVFAQMSAAADPSLAKLADAVRAAGILGAGDALDPLSLSNWLDDPAARLRDVLDNPDLRNRLLDWVAQVTGDVTGLSFDPVRQQVTVALSGDTGMPVFTEWAVSSVIGPAGVSSAALRLGAQSDTHLAVPLMPFAASLTLGRSHADALGGLPAVVPLWPAPDVTRLLATSAPALASHAMARLLEGLRASDPGVRPVVDAALNALGMLDSASGTPRVAIPPLMFINPGAWLRLGTVLGTLDGATIRPERAIALMEALKPLVGLSGAPGVWDIAPGLSLRARSAAGLIVEFTLDPALFMPGADVDFGGAIGLHIGSDGRVLPALAVFVGLSGGVAGQRAVHLAVAGGSTRLFLRNGAGSDLEIYPNPAGLGQLATQGVTAALPAALDAIVDTNSPAGDVLGDIGDALLLRVGGNFDGAAMISWVTDPAGTLEARWIALLTSGLVRLGAALPSDITLTVTAAGVRLEIPDAGTSGSTVHVALNASPVSLEVGANITTIPFVRTVSTTLKFDASGLALSQAGVGPADIPLSDGISLRPIFALDVGSEAMDPFVSIGLAVAADNAQALALRYAFNSESFDLGFGSNSPEDIASGIMHFAIDLIGSFLLELEAINDVLDETIGPANSTSIRDLLTGVLLKPGGGLDPDLFRVIMKPGESLEDLLEDKLARVITLIANVADANPTVRVGGELDIGIARTGEVIGFSLGLAGRLPLVEGDIALWLENDSRWIIGGPTAGLKIGLLRESSGALAFEPTLSVDGVGLRIGRSNGPLLESPIAIGSIALHGFARLGDGQKLGGAQVQLSEIAVAVGSASGDEEGGNAVAQGMLAETNDGDAALAPAFSPALSVQTRPSADGGGVAFRFVAGEGEGPWWLPIRSQFGPIYIDQIGLGTQMSEDTLQAISLLFDGNVSIAGLQAAVDDLELRYRLDAGGIFDPASWSVDLAGLAVSADMSGVVLAGGLRKFEIEGTDSIDYIGMLAARFGTYGLSLYGGYSAIKGDDPYSAFFVYGAVLGPFGGVPAFFLTGIGGGFGINRDLIPPTSPGDFDDFIMIAALDPAFSPDGDLNADLAVIRGNFPEKKGKFWFAAGISFTSFALVDGIAVVAVEFGQGFELSIFGLARMALPRPQVALVSIELGLIARFSTEEGVIWIQAQLTDNSWLLHTSARLTGGFAYVSWFKGDKAGQFVITLGGYHPNFHRDGYPVVPRLGFNWSVSSNIVIKAEVYFALTSEAIMAGGLFEASAKFGPAFAHLSFGGNAIVYFDPFNYEADAHARISAGIRISTWFGTIRLSFSLGAYIEVRGPEFHGTARIEIGPIDIHVRFGDSSKPRGALVSWSAFCEKYLELATNDSARAISAIAGRGALPPASSDGEEAGSADGSAAHPYDVTSEFELSFTSTIPLTAILCDGRVVATGAKPNLGVTPSGKAVKVSRLILSLRRTDGGAASLNLPDRIFLSARRTGKFPIGVWGPPQDDDTRKMPKGDVITATEGLDLQFKSVRSRRIPNDASGGVGFDQVEPGQRKPLPLRAAGALRASLLRVAKEQRALLSAMNPDKMPQFASDWHGAARQATAQRSFARARAVPMRIGLLSERIIGTAAAGKKRVKLAPGQSTKTVTFGKARLRGLMVQPVRMARKTAVDAVTSVTMTASIAKNLKRMSPPALVLNPQIAGITPVLLRAQIGAPKSAKTLVAATVVPETVSALSSFSSGRRGAGSADRKTLAGIENMVQPRSANRGETRALMPGEIAVFDLPGAGGTLRFESAGAVALKGVARLIAIGGGGHVIVNNADAGRAVLPAETRAFAVIAGEEPAPGDLAGWLETTQIAYLGYGTARCPGGFVRAEGASRARAGKKAGCGWMQARDLTDQSALVETQFDRGARSVALMIDGALQKEDLETLALHFDGLDMEEGAPQLVPFDGKTLIVYSSEKPASVKPFSLSIGGRTDDRLDGVIAAQISADRLIARLLNAALRLDLETGSGQSSKTTSITWKAPANLRVTQPE</sequence>
<protein>
    <recommendedName>
        <fullName evidence="2">DUF6603 domain-containing protein</fullName>
    </recommendedName>
</protein>
<dbReference type="Pfam" id="PF20248">
    <property type="entry name" value="DUF6603"/>
    <property type="match status" value="1"/>
</dbReference>
<gene>
    <name evidence="3" type="ORF">ROLI_015680</name>
</gene>
<accession>A0ABZ2BSU8</accession>
<keyword evidence="1" id="KW-0472">Membrane</keyword>
<keyword evidence="1" id="KW-0812">Transmembrane</keyword>
<feature type="domain" description="DUF6603" evidence="2">
    <location>
        <begin position="2163"/>
        <end position="2630"/>
    </location>
</feature>
<feature type="transmembrane region" description="Helical" evidence="1">
    <location>
        <begin position="2228"/>
        <end position="2247"/>
    </location>
</feature>
<dbReference type="RefSeq" id="WP_187429775.1">
    <property type="nucleotide sequence ID" value="NZ_CP143423.1"/>
</dbReference>
<organism evidence="3 4">
    <name type="scientific">Roseobacter fucihabitans</name>
    <dbReference type="NCBI Taxonomy" id="1537242"/>
    <lineage>
        <taxon>Bacteria</taxon>
        <taxon>Pseudomonadati</taxon>
        <taxon>Pseudomonadota</taxon>
        <taxon>Alphaproteobacteria</taxon>
        <taxon>Rhodobacterales</taxon>
        <taxon>Roseobacteraceae</taxon>
        <taxon>Roseobacter</taxon>
    </lineage>
</organism>
<dbReference type="EMBL" id="CP143423">
    <property type="protein sequence ID" value="WVX48488.1"/>
    <property type="molecule type" value="Genomic_DNA"/>
</dbReference>
<dbReference type="InterPro" id="IPR046538">
    <property type="entry name" value="DUF6603"/>
</dbReference>
<evidence type="ECO:0000259" key="2">
    <source>
        <dbReference type="Pfam" id="PF20248"/>
    </source>
</evidence>
<evidence type="ECO:0000313" key="4">
    <source>
        <dbReference type="Proteomes" id="UP001318682"/>
    </source>
</evidence>
<reference evidence="3 4" key="1">
    <citation type="submission" date="2015-07" db="EMBL/GenBank/DDBJ databases">
        <authorList>
            <person name="Voget S."/>
            <person name="Dogs M."/>
            <person name="Brinkhoff T.H."/>
            <person name="Daniel R."/>
        </authorList>
    </citation>
    <scope>NUCLEOTIDE SEQUENCE [LARGE SCALE GENOMIC DNA]</scope>
    <source>
        <strain evidence="3 4">B14</strain>
    </source>
</reference>
<keyword evidence="4" id="KW-1185">Reference proteome</keyword>
<feature type="transmembrane region" description="Helical" evidence="1">
    <location>
        <begin position="2290"/>
        <end position="2311"/>
    </location>
</feature>
<feature type="transmembrane region" description="Helical" evidence="1">
    <location>
        <begin position="2259"/>
        <end position="2278"/>
    </location>
</feature>
<proteinExistence type="predicted"/>
<keyword evidence="1" id="KW-1133">Transmembrane helix</keyword>
<dbReference type="Proteomes" id="UP001318682">
    <property type="component" value="Chromosome"/>
</dbReference>